<dbReference type="InterPro" id="IPR036322">
    <property type="entry name" value="WD40_repeat_dom_sf"/>
</dbReference>
<dbReference type="PANTHER" id="PTHR19918">
    <property type="entry name" value="CELL DIVISION CYCLE 20 CDC20 FIZZY -RELATED"/>
    <property type="match status" value="1"/>
</dbReference>
<organism evidence="11">
    <name type="scientific">Aureococcus anophagefferens</name>
    <name type="common">Harmful bloom alga</name>
    <dbReference type="NCBI Taxonomy" id="44056"/>
    <lineage>
        <taxon>Eukaryota</taxon>
        <taxon>Sar</taxon>
        <taxon>Stramenopiles</taxon>
        <taxon>Ochrophyta</taxon>
        <taxon>Pelagophyceae</taxon>
        <taxon>Pelagomonadales</taxon>
        <taxon>Pelagomonadaceae</taxon>
        <taxon>Aureococcus</taxon>
    </lineage>
</organism>
<dbReference type="SUPFAM" id="SSF50978">
    <property type="entry name" value="WD40 repeat-like"/>
    <property type="match status" value="1"/>
</dbReference>
<evidence type="ECO:0000259" key="9">
    <source>
        <dbReference type="Pfam" id="PF24807"/>
    </source>
</evidence>
<dbReference type="eggNOG" id="KOG0305">
    <property type="taxonomic scope" value="Eukaryota"/>
</dbReference>
<dbReference type="InterPro" id="IPR015943">
    <property type="entry name" value="WD40/YVTN_repeat-like_dom_sf"/>
</dbReference>
<comment type="similarity">
    <text evidence="1">Belongs to the WD repeat CDC20/Fizzy family.</text>
</comment>
<evidence type="ECO:0000256" key="2">
    <source>
        <dbReference type="ARBA" id="ARBA00022574"/>
    </source>
</evidence>
<gene>
    <name evidence="10" type="ORF">AURANDRAFT_70027</name>
</gene>
<dbReference type="PANTHER" id="PTHR19918:SF8">
    <property type="entry name" value="FI02843P"/>
    <property type="match status" value="1"/>
</dbReference>
<evidence type="ECO:0000313" key="10">
    <source>
        <dbReference type="EMBL" id="EGB12676.1"/>
    </source>
</evidence>
<dbReference type="Proteomes" id="UP000002729">
    <property type="component" value="Unassembled WGS sequence"/>
</dbReference>
<evidence type="ECO:0000256" key="5">
    <source>
        <dbReference type="ARBA" id="ARBA00022776"/>
    </source>
</evidence>
<keyword evidence="6" id="KW-0131">Cell cycle</keyword>
<dbReference type="GeneID" id="20227716"/>
<proteinExistence type="inferred from homology"/>
<dbReference type="RefSeq" id="XP_009032332.1">
    <property type="nucleotide sequence ID" value="XM_009034084.1"/>
</dbReference>
<dbReference type="GO" id="GO:1990757">
    <property type="term" value="F:ubiquitin ligase activator activity"/>
    <property type="evidence" value="ECO:0007669"/>
    <property type="project" value="TreeGrafter"/>
</dbReference>
<dbReference type="OrthoDB" id="10263272at2759"/>
<dbReference type="CDD" id="cd00200">
    <property type="entry name" value="WD40"/>
    <property type="match status" value="1"/>
</dbReference>
<accession>F0XVX0</accession>
<dbReference type="GO" id="GO:0031145">
    <property type="term" value="P:anaphase-promoting complex-dependent catabolic process"/>
    <property type="evidence" value="ECO:0007669"/>
    <property type="project" value="TreeGrafter"/>
</dbReference>
<keyword evidence="11" id="KW-1185">Reference proteome</keyword>
<dbReference type="Gene3D" id="2.130.10.10">
    <property type="entry name" value="YVTN repeat-like/Quinoprotein amine dehydrogenase"/>
    <property type="match status" value="1"/>
</dbReference>
<evidence type="ECO:0000256" key="1">
    <source>
        <dbReference type="ARBA" id="ARBA00006445"/>
    </source>
</evidence>
<feature type="domain" description="CDC20/Fizzy WD40" evidence="9">
    <location>
        <begin position="151"/>
        <end position="450"/>
    </location>
</feature>
<keyword evidence="2 7" id="KW-0853">WD repeat</keyword>
<feature type="repeat" description="WD" evidence="7">
    <location>
        <begin position="283"/>
        <end position="324"/>
    </location>
</feature>
<dbReference type="PROSITE" id="PS50082">
    <property type="entry name" value="WD_REPEATS_2"/>
    <property type="match status" value="2"/>
</dbReference>
<dbReference type="InterPro" id="IPR001680">
    <property type="entry name" value="WD40_rpt"/>
</dbReference>
<sequence>MALAINTNHNVADLEDILNPKDVKSSVMPRWQRKAMAKERSCDRFIPTRTAMNFEAAQHKIEGSENESEGEAAQKRDAALKAGLLKDGCVDGEEGSRVLAYKQKAPAPKAGYVNHLHVLYTANHGGPGLEGASRRKAKSTRHIPSAPSRVLDAPDLLDDYYLNLTSWGANNCVAVALGPTVYVWNAASGSITELLTLEEAEDYVCSVAWLPGETGAGHLAVGTAAGSTELWDVASTRALRRMDGHAARVGSLAWNGHTLSSGSRDATVVHHDVRIRDHAVGSCVGHAQEICGLAWSPDGTTLASGGNDNDVMLWDAATTGARSQAPSKVFSEHCAAVKALAWCPHDRHVLATGGGTADRCIKLWNASRGGDALNSIDTGSQVCALAWNPHEKELLSGHGYAENQLSLWKYPTMARVKDLKGHTGRVLSLCTSPDGSTVLSAGADETLRFWDCFAAPGGKKDKKQRSATLSQGKMMHLR</sequence>
<dbReference type="GO" id="GO:0010997">
    <property type="term" value="F:anaphase-promoting complex binding"/>
    <property type="evidence" value="ECO:0007669"/>
    <property type="project" value="InterPro"/>
</dbReference>
<dbReference type="GO" id="GO:0005680">
    <property type="term" value="C:anaphase-promoting complex"/>
    <property type="evidence" value="ECO:0007669"/>
    <property type="project" value="TreeGrafter"/>
</dbReference>
<evidence type="ECO:0000256" key="6">
    <source>
        <dbReference type="ARBA" id="ARBA00023306"/>
    </source>
</evidence>
<feature type="repeat" description="WD" evidence="7">
    <location>
        <begin position="419"/>
        <end position="451"/>
    </location>
</feature>
<dbReference type="GO" id="GO:0051301">
    <property type="term" value="P:cell division"/>
    <property type="evidence" value="ECO:0007669"/>
    <property type="project" value="UniProtKB-KW"/>
</dbReference>
<name>F0XVX0_AURAN</name>
<reference evidence="10 11" key="1">
    <citation type="journal article" date="2011" name="Proc. Natl. Acad. Sci. U.S.A.">
        <title>Niche of harmful alga Aureococcus anophagefferens revealed through ecogenomics.</title>
        <authorList>
            <person name="Gobler C.J."/>
            <person name="Berry D.L."/>
            <person name="Dyhrman S.T."/>
            <person name="Wilhelm S.W."/>
            <person name="Salamov A."/>
            <person name="Lobanov A.V."/>
            <person name="Zhang Y."/>
            <person name="Collier J.L."/>
            <person name="Wurch L.L."/>
            <person name="Kustka A.B."/>
            <person name="Dill B.D."/>
            <person name="Shah M."/>
            <person name="VerBerkmoes N.C."/>
            <person name="Kuo A."/>
            <person name="Terry A."/>
            <person name="Pangilinan J."/>
            <person name="Lindquist E.A."/>
            <person name="Lucas S."/>
            <person name="Paulsen I.T."/>
            <person name="Hattenrath-Lehmann T.K."/>
            <person name="Talmage S.C."/>
            <person name="Walker E.A."/>
            <person name="Koch F."/>
            <person name="Burson A.M."/>
            <person name="Marcoval M.A."/>
            <person name="Tang Y.Z."/>
            <person name="Lecleir G.R."/>
            <person name="Coyne K.J."/>
            <person name="Berg G.M."/>
            <person name="Bertrand E.M."/>
            <person name="Saito M.A."/>
            <person name="Gladyshev V.N."/>
            <person name="Grigoriev I.V."/>
        </authorList>
    </citation>
    <scope>NUCLEOTIDE SEQUENCE [LARGE SCALE GENOMIC DNA]</scope>
    <source>
        <strain evidence="11">CCMP 1984</strain>
    </source>
</reference>
<evidence type="ECO:0000256" key="4">
    <source>
        <dbReference type="ARBA" id="ARBA00022737"/>
    </source>
</evidence>
<dbReference type="InterPro" id="IPR056150">
    <property type="entry name" value="WD40_CDC20-Fz"/>
</dbReference>
<evidence type="ECO:0000256" key="3">
    <source>
        <dbReference type="ARBA" id="ARBA00022618"/>
    </source>
</evidence>
<dbReference type="GO" id="GO:1905786">
    <property type="term" value="P:positive regulation of anaphase-promoting complex-dependent catabolic process"/>
    <property type="evidence" value="ECO:0007669"/>
    <property type="project" value="TreeGrafter"/>
</dbReference>
<keyword evidence="3" id="KW-0132">Cell division</keyword>
<evidence type="ECO:0000313" key="11">
    <source>
        <dbReference type="Proteomes" id="UP000002729"/>
    </source>
</evidence>
<dbReference type="InterPro" id="IPR033010">
    <property type="entry name" value="Cdc20/Fizzy"/>
</dbReference>
<dbReference type="AlphaFoldDB" id="F0XVX0"/>
<dbReference type="Pfam" id="PF24807">
    <property type="entry name" value="WD40_CDC20-Fz"/>
    <property type="match status" value="1"/>
</dbReference>
<dbReference type="KEGG" id="aaf:AURANDRAFT_70027"/>
<keyword evidence="5" id="KW-0498">Mitosis</keyword>
<feature type="region of interest" description="Disordered" evidence="8">
    <location>
        <begin position="457"/>
        <end position="478"/>
    </location>
</feature>
<protein>
    <recommendedName>
        <fullName evidence="9">CDC20/Fizzy WD40 domain-containing protein</fullName>
    </recommendedName>
</protein>
<keyword evidence="4" id="KW-0677">Repeat</keyword>
<evidence type="ECO:0000256" key="8">
    <source>
        <dbReference type="SAM" id="MobiDB-lite"/>
    </source>
</evidence>
<dbReference type="InParanoid" id="F0XVX0"/>
<dbReference type="SMART" id="SM00320">
    <property type="entry name" value="WD40"/>
    <property type="match status" value="6"/>
</dbReference>
<dbReference type="PROSITE" id="PS50294">
    <property type="entry name" value="WD_REPEATS_REGION"/>
    <property type="match status" value="2"/>
</dbReference>
<evidence type="ECO:0000256" key="7">
    <source>
        <dbReference type="PROSITE-ProRule" id="PRU00221"/>
    </source>
</evidence>
<dbReference type="OMA" id="CSGACLN"/>
<dbReference type="EMBL" id="GL833120">
    <property type="protein sequence ID" value="EGB12676.1"/>
    <property type="molecule type" value="Genomic_DNA"/>
</dbReference>